<dbReference type="AlphaFoldDB" id="A0A1H4BQ24"/>
<dbReference type="GO" id="GO:0016987">
    <property type="term" value="F:sigma factor activity"/>
    <property type="evidence" value="ECO:0007669"/>
    <property type="project" value="UniProtKB-KW"/>
</dbReference>
<evidence type="ECO:0000256" key="1">
    <source>
        <dbReference type="ARBA" id="ARBA00010641"/>
    </source>
</evidence>
<keyword evidence="9" id="KW-1185">Reference proteome</keyword>
<dbReference type="Pfam" id="PF08281">
    <property type="entry name" value="Sigma70_r4_2"/>
    <property type="match status" value="1"/>
</dbReference>
<reference evidence="8 9" key="1">
    <citation type="submission" date="2016-10" db="EMBL/GenBank/DDBJ databases">
        <authorList>
            <person name="de Groot N.N."/>
        </authorList>
    </citation>
    <scope>NUCLEOTIDE SEQUENCE [LARGE SCALE GENOMIC DNA]</scope>
    <source>
        <strain evidence="8 9">CCM7597</strain>
    </source>
</reference>
<evidence type="ECO:0000313" key="8">
    <source>
        <dbReference type="EMBL" id="SEA50266.1"/>
    </source>
</evidence>
<dbReference type="EMBL" id="FNQR01000005">
    <property type="protein sequence ID" value="SEA50266.1"/>
    <property type="molecule type" value="Genomic_DNA"/>
</dbReference>
<dbReference type="PANTHER" id="PTHR43133:SF8">
    <property type="entry name" value="RNA POLYMERASE SIGMA FACTOR HI_1459-RELATED"/>
    <property type="match status" value="1"/>
</dbReference>
<sequence length="223" mass="25610">MRMGPSTKMEHKRKPDPLEELVPKLNQYCHFLTKDKWDGEDIAQETIVRALKHYENQEDWSASLLKKIAYHLWIDRMRKHEKESLLSHGELPEKADNSNGEICSDLVEELSKQLTPKQLVSFVLKEAFQYKIAEIADVMDMSETGVKSLLNRARVNIKRLPDNNKESCWPEEANEILYPALSRSITLQDPTDLIGVVSKIFTHSAHPYKAFHKSPSNVLSLAS</sequence>
<keyword evidence="5" id="KW-0804">Transcription</keyword>
<evidence type="ECO:0000259" key="6">
    <source>
        <dbReference type="Pfam" id="PF04542"/>
    </source>
</evidence>
<dbReference type="PANTHER" id="PTHR43133">
    <property type="entry name" value="RNA POLYMERASE ECF-TYPE SIGMA FACTO"/>
    <property type="match status" value="1"/>
</dbReference>
<dbReference type="Pfam" id="PF04542">
    <property type="entry name" value="Sigma70_r2"/>
    <property type="match status" value="1"/>
</dbReference>
<keyword evidence="2" id="KW-0805">Transcription regulation</keyword>
<dbReference type="InterPro" id="IPR013325">
    <property type="entry name" value="RNA_pol_sigma_r2"/>
</dbReference>
<keyword evidence="3" id="KW-0731">Sigma factor</keyword>
<dbReference type="InterPro" id="IPR007627">
    <property type="entry name" value="RNA_pol_sigma70_r2"/>
</dbReference>
<comment type="similarity">
    <text evidence="1">Belongs to the sigma-70 factor family. ECF subfamily.</text>
</comment>
<dbReference type="Proteomes" id="UP000198584">
    <property type="component" value="Unassembled WGS sequence"/>
</dbReference>
<dbReference type="GO" id="GO:0006352">
    <property type="term" value="P:DNA-templated transcription initiation"/>
    <property type="evidence" value="ECO:0007669"/>
    <property type="project" value="InterPro"/>
</dbReference>
<dbReference type="InterPro" id="IPR039425">
    <property type="entry name" value="RNA_pol_sigma-70-like"/>
</dbReference>
<evidence type="ECO:0000256" key="5">
    <source>
        <dbReference type="ARBA" id="ARBA00023163"/>
    </source>
</evidence>
<protein>
    <submittedName>
        <fullName evidence="8">RNA polymerase sigma-70 factor, ECF subfamily</fullName>
    </submittedName>
</protein>
<proteinExistence type="inferred from homology"/>
<accession>A0A1H4BQ24</accession>
<dbReference type="Gene3D" id="1.10.10.10">
    <property type="entry name" value="Winged helix-like DNA-binding domain superfamily/Winged helix DNA-binding domain"/>
    <property type="match status" value="1"/>
</dbReference>
<evidence type="ECO:0000313" key="9">
    <source>
        <dbReference type="Proteomes" id="UP000198584"/>
    </source>
</evidence>
<name>A0A1H4BQ24_9BACI</name>
<dbReference type="InterPro" id="IPR013249">
    <property type="entry name" value="RNA_pol_sigma70_r4_t2"/>
</dbReference>
<gene>
    <name evidence="8" type="ORF">SAMN05421743_105110</name>
</gene>
<dbReference type="GO" id="GO:0003677">
    <property type="term" value="F:DNA binding"/>
    <property type="evidence" value="ECO:0007669"/>
    <property type="project" value="UniProtKB-KW"/>
</dbReference>
<dbReference type="STRING" id="571932.SAMN05421743_105110"/>
<dbReference type="InterPro" id="IPR036388">
    <property type="entry name" value="WH-like_DNA-bd_sf"/>
</dbReference>
<dbReference type="InterPro" id="IPR013324">
    <property type="entry name" value="RNA_pol_sigma_r3/r4-like"/>
</dbReference>
<dbReference type="SUPFAM" id="SSF88659">
    <property type="entry name" value="Sigma3 and sigma4 domains of RNA polymerase sigma factors"/>
    <property type="match status" value="1"/>
</dbReference>
<dbReference type="SUPFAM" id="SSF88946">
    <property type="entry name" value="Sigma2 domain of RNA polymerase sigma factors"/>
    <property type="match status" value="1"/>
</dbReference>
<feature type="domain" description="RNA polymerase sigma factor 70 region 4 type 2" evidence="7">
    <location>
        <begin position="106"/>
        <end position="155"/>
    </location>
</feature>
<evidence type="ECO:0000256" key="3">
    <source>
        <dbReference type="ARBA" id="ARBA00023082"/>
    </source>
</evidence>
<organism evidence="8 9">
    <name type="scientific">Thalassobacillus cyri</name>
    <dbReference type="NCBI Taxonomy" id="571932"/>
    <lineage>
        <taxon>Bacteria</taxon>
        <taxon>Bacillati</taxon>
        <taxon>Bacillota</taxon>
        <taxon>Bacilli</taxon>
        <taxon>Bacillales</taxon>
        <taxon>Bacillaceae</taxon>
        <taxon>Thalassobacillus</taxon>
    </lineage>
</organism>
<evidence type="ECO:0000259" key="7">
    <source>
        <dbReference type="Pfam" id="PF08281"/>
    </source>
</evidence>
<evidence type="ECO:0000256" key="4">
    <source>
        <dbReference type="ARBA" id="ARBA00023125"/>
    </source>
</evidence>
<dbReference type="Gene3D" id="1.10.1740.10">
    <property type="match status" value="1"/>
</dbReference>
<evidence type="ECO:0000256" key="2">
    <source>
        <dbReference type="ARBA" id="ARBA00023015"/>
    </source>
</evidence>
<feature type="domain" description="RNA polymerase sigma-70 region 2" evidence="6">
    <location>
        <begin position="19"/>
        <end position="82"/>
    </location>
</feature>
<keyword evidence="4" id="KW-0238">DNA-binding</keyword>